<dbReference type="Proteomes" id="UP000325797">
    <property type="component" value="Chromosome"/>
</dbReference>
<keyword evidence="2" id="KW-1185">Reference proteome</keyword>
<proteinExistence type="predicted"/>
<reference evidence="1 2" key="1">
    <citation type="submission" date="2019-08" db="EMBL/GenBank/DDBJ databases">
        <title>Hyperibacter terrae gen. nov., sp. nov. and Hyperibacter viscosus sp. nov., two new members in the family Rhodospirillaceae isolated from the rhizosphere of Hypericum perforatum.</title>
        <authorList>
            <person name="Noviana Z."/>
        </authorList>
    </citation>
    <scope>NUCLEOTIDE SEQUENCE [LARGE SCALE GENOMIC DNA]</scope>
    <source>
        <strain evidence="1 2">R5959</strain>
    </source>
</reference>
<gene>
    <name evidence="1" type="ORF">FRZ61_41470</name>
</gene>
<evidence type="ECO:0000313" key="2">
    <source>
        <dbReference type="Proteomes" id="UP000325797"/>
    </source>
</evidence>
<protein>
    <submittedName>
        <fullName evidence="1">Uncharacterized protein</fullName>
    </submittedName>
</protein>
<evidence type="ECO:0000313" key="1">
    <source>
        <dbReference type="EMBL" id="QEX24206.1"/>
    </source>
</evidence>
<sequence length="65" mass="8005">MSNWHDVEWRASRFHHQAFDDCDSNRTDSRFVSEAKANIERPLSSHRSERLQHYLWRIWYCAIVR</sequence>
<organism evidence="1 2">
    <name type="scientific">Hypericibacter adhaerens</name>
    <dbReference type="NCBI Taxonomy" id="2602016"/>
    <lineage>
        <taxon>Bacteria</taxon>
        <taxon>Pseudomonadati</taxon>
        <taxon>Pseudomonadota</taxon>
        <taxon>Alphaproteobacteria</taxon>
        <taxon>Rhodospirillales</taxon>
        <taxon>Dongiaceae</taxon>
        <taxon>Hypericibacter</taxon>
    </lineage>
</organism>
<accession>A0A5J6N9L6</accession>
<dbReference type="EMBL" id="CP042582">
    <property type="protein sequence ID" value="QEX24206.1"/>
    <property type="molecule type" value="Genomic_DNA"/>
</dbReference>
<dbReference type="KEGG" id="hadh:FRZ61_41470"/>
<name>A0A5J6N9L6_9PROT</name>
<dbReference type="AlphaFoldDB" id="A0A5J6N9L6"/>